<evidence type="ECO:0000313" key="1">
    <source>
        <dbReference type="EMBL" id="KAH3723814.1"/>
    </source>
</evidence>
<dbReference type="EMBL" id="JAIWYP010000012">
    <property type="protein sequence ID" value="KAH3723814.1"/>
    <property type="molecule type" value="Genomic_DNA"/>
</dbReference>
<comment type="caution">
    <text evidence="1">The sequence shown here is derived from an EMBL/GenBank/DDBJ whole genome shotgun (WGS) entry which is preliminary data.</text>
</comment>
<reference evidence="1" key="1">
    <citation type="journal article" date="2019" name="bioRxiv">
        <title>The Genome of the Zebra Mussel, Dreissena polymorpha: A Resource for Invasive Species Research.</title>
        <authorList>
            <person name="McCartney M.A."/>
            <person name="Auch B."/>
            <person name="Kono T."/>
            <person name="Mallez S."/>
            <person name="Zhang Y."/>
            <person name="Obille A."/>
            <person name="Becker A."/>
            <person name="Abrahante J.E."/>
            <person name="Garbe J."/>
            <person name="Badalamenti J.P."/>
            <person name="Herman A."/>
            <person name="Mangelson H."/>
            <person name="Liachko I."/>
            <person name="Sullivan S."/>
            <person name="Sone E.D."/>
            <person name="Koren S."/>
            <person name="Silverstein K.A.T."/>
            <person name="Beckman K.B."/>
            <person name="Gohl D.M."/>
        </authorList>
    </citation>
    <scope>NUCLEOTIDE SEQUENCE</scope>
    <source>
        <strain evidence="1">Duluth1</strain>
        <tissue evidence="1">Whole animal</tissue>
    </source>
</reference>
<dbReference type="Proteomes" id="UP000828390">
    <property type="component" value="Unassembled WGS sequence"/>
</dbReference>
<sequence>MESPVQILRDTQPCLWVHGERCIYNGLTCTDCSEIPSPVCGCTVNAVFTMDSPVQTAPRYPALSVGAR</sequence>
<dbReference type="AlphaFoldDB" id="A0A9D4CEN0"/>
<organism evidence="1 2">
    <name type="scientific">Dreissena polymorpha</name>
    <name type="common">Zebra mussel</name>
    <name type="synonym">Mytilus polymorpha</name>
    <dbReference type="NCBI Taxonomy" id="45954"/>
    <lineage>
        <taxon>Eukaryota</taxon>
        <taxon>Metazoa</taxon>
        <taxon>Spiralia</taxon>
        <taxon>Lophotrochozoa</taxon>
        <taxon>Mollusca</taxon>
        <taxon>Bivalvia</taxon>
        <taxon>Autobranchia</taxon>
        <taxon>Heteroconchia</taxon>
        <taxon>Euheterodonta</taxon>
        <taxon>Imparidentia</taxon>
        <taxon>Neoheterodontei</taxon>
        <taxon>Myida</taxon>
        <taxon>Dreissenoidea</taxon>
        <taxon>Dreissenidae</taxon>
        <taxon>Dreissena</taxon>
    </lineage>
</organism>
<keyword evidence="2" id="KW-1185">Reference proteome</keyword>
<name>A0A9D4CEN0_DREPO</name>
<accession>A0A9D4CEN0</accession>
<proteinExistence type="predicted"/>
<reference evidence="1" key="2">
    <citation type="submission" date="2020-11" db="EMBL/GenBank/DDBJ databases">
        <authorList>
            <person name="McCartney M.A."/>
            <person name="Auch B."/>
            <person name="Kono T."/>
            <person name="Mallez S."/>
            <person name="Becker A."/>
            <person name="Gohl D.M."/>
            <person name="Silverstein K.A.T."/>
            <person name="Koren S."/>
            <person name="Bechman K.B."/>
            <person name="Herman A."/>
            <person name="Abrahante J.E."/>
            <person name="Garbe J."/>
        </authorList>
    </citation>
    <scope>NUCLEOTIDE SEQUENCE</scope>
    <source>
        <strain evidence="1">Duluth1</strain>
        <tissue evidence="1">Whole animal</tissue>
    </source>
</reference>
<gene>
    <name evidence="1" type="ORF">DPMN_049608</name>
</gene>
<protein>
    <submittedName>
        <fullName evidence="1">Uncharacterized protein</fullName>
    </submittedName>
</protein>
<evidence type="ECO:0000313" key="2">
    <source>
        <dbReference type="Proteomes" id="UP000828390"/>
    </source>
</evidence>